<dbReference type="CDD" id="cd01949">
    <property type="entry name" value="GGDEF"/>
    <property type="match status" value="1"/>
</dbReference>
<name>A0A1W6K4F7_9GAMM</name>
<accession>A0A1W6K4F7</accession>
<dbReference type="InterPro" id="IPR043128">
    <property type="entry name" value="Rev_trsase/Diguanyl_cyclase"/>
</dbReference>
<feature type="domain" description="EAL" evidence="2">
    <location>
        <begin position="524"/>
        <end position="777"/>
    </location>
</feature>
<dbReference type="Gene3D" id="3.20.20.450">
    <property type="entry name" value="EAL domain"/>
    <property type="match status" value="1"/>
</dbReference>
<dbReference type="CDD" id="cd01948">
    <property type="entry name" value="EAL"/>
    <property type="match status" value="1"/>
</dbReference>
<protein>
    <submittedName>
        <fullName evidence="5">Cyclic di-GMP phosphodiesterase Gmr</fullName>
        <ecNumber evidence="5">3.1.4.52</ecNumber>
    </submittedName>
</protein>
<dbReference type="InterPro" id="IPR035919">
    <property type="entry name" value="EAL_sf"/>
</dbReference>
<dbReference type="AlphaFoldDB" id="A0A1W6K4F7"/>
<proteinExistence type="predicted"/>
<dbReference type="Gene3D" id="6.10.340.10">
    <property type="match status" value="1"/>
</dbReference>
<dbReference type="Pfam" id="PF00990">
    <property type="entry name" value="GGDEF"/>
    <property type="match status" value="1"/>
</dbReference>
<dbReference type="PANTHER" id="PTHR33121:SF19">
    <property type="entry name" value="CYCLIC DI-GMP PHOSPHODIESTERASE PA2567"/>
    <property type="match status" value="1"/>
</dbReference>
<feature type="transmembrane region" description="Helical" evidence="1">
    <location>
        <begin position="277"/>
        <end position="299"/>
    </location>
</feature>
<keyword evidence="1" id="KW-0812">Transmembrane</keyword>
<dbReference type="GO" id="GO:0016020">
    <property type="term" value="C:membrane"/>
    <property type="evidence" value="ECO:0007669"/>
    <property type="project" value="InterPro"/>
</dbReference>
<dbReference type="InterPro" id="IPR000160">
    <property type="entry name" value="GGDEF_dom"/>
</dbReference>
<evidence type="ECO:0000313" key="5">
    <source>
        <dbReference type="EMBL" id="ARM82260.1"/>
    </source>
</evidence>
<keyword evidence="1" id="KW-1133">Transmembrane helix</keyword>
<evidence type="ECO:0000259" key="3">
    <source>
        <dbReference type="PROSITE" id="PS50885"/>
    </source>
</evidence>
<reference evidence="5 6" key="1">
    <citation type="submission" date="2017-04" db="EMBL/GenBank/DDBJ databases">
        <title>Genome Sequence of Marinobacter salarius strain SMR5 Isolated from a culture of the Diatom Skeletonema marinoi.</title>
        <authorList>
            <person name="Topel M."/>
            <person name="Pinder M.I.M."/>
            <person name="Johansson O.N."/>
            <person name="Kourtchenko O."/>
            <person name="Godhe A."/>
            <person name="Clarke A.K."/>
        </authorList>
    </citation>
    <scope>NUCLEOTIDE SEQUENCE [LARGE SCALE GENOMIC DNA]</scope>
    <source>
        <strain evidence="5 6">SMR5</strain>
    </source>
</reference>
<dbReference type="GO" id="GO:0071111">
    <property type="term" value="F:cyclic-guanylate-specific phosphodiesterase activity"/>
    <property type="evidence" value="ECO:0007669"/>
    <property type="project" value="UniProtKB-EC"/>
</dbReference>
<gene>
    <name evidence="5" type="primary">gmr</name>
    <name evidence="5" type="ORF">MARSALSMR5_00154</name>
</gene>
<evidence type="ECO:0000259" key="4">
    <source>
        <dbReference type="PROSITE" id="PS50887"/>
    </source>
</evidence>
<dbReference type="EMBL" id="CP020931">
    <property type="protein sequence ID" value="ARM82260.1"/>
    <property type="molecule type" value="Genomic_DNA"/>
</dbReference>
<dbReference type="Gene3D" id="3.30.70.270">
    <property type="match status" value="1"/>
</dbReference>
<organism evidence="5 6">
    <name type="scientific">Marinobacter salarius</name>
    <dbReference type="NCBI Taxonomy" id="1420917"/>
    <lineage>
        <taxon>Bacteria</taxon>
        <taxon>Pseudomonadati</taxon>
        <taxon>Pseudomonadota</taxon>
        <taxon>Gammaproteobacteria</taxon>
        <taxon>Pseudomonadales</taxon>
        <taxon>Marinobacteraceae</taxon>
        <taxon>Marinobacter</taxon>
    </lineage>
</organism>
<dbReference type="InterPro" id="IPR050706">
    <property type="entry name" value="Cyclic-di-GMP_PDE-like"/>
</dbReference>
<keyword evidence="5" id="KW-0378">Hydrolase</keyword>
<dbReference type="SMART" id="SM00267">
    <property type="entry name" value="GGDEF"/>
    <property type="match status" value="1"/>
</dbReference>
<sequence>MAVASRIGFRGRLVTVMVTMVAIVSLSIGALLMLYLFEDEKVRALEQLSLGERVAEEVLERRTSLILSRLDVVVRDFGFRSAVASGDRATTDSALTNQARRVNADFAVLLGSDGHILADTDGLPDAFANSPLVTEMLSKARQTGFASQMSVFGADGFELLTIPVEAPGLRAWLIAGFNLNNDLTDIIGRLSGTEVLFRASSGEEGSYQILTDPGSINASRLDELNNAMARTSGEDQFLESTHYFTRIISLTGDETPALQLLLLINREARLSNYYERAVEILTLVSAVLVLAALIALIIARNMGQPVLQLADYAKAIGDGHTPAPPRIRAGGELAELRRALGDMLSKLRDREEQIHYAASHDEITGLPNRNAFLSRLREQFDNHRPCSLMGLRLNDISDVNDTLGLEFGDKVLQAVSARLEEALPGSSALARTGGAEFLMMTGLQPQSELDKLATRISEIVESPLFIDNTPFSLRCTMVTLQLPQDAIDTDQVRRRLNLTFEQAHKSRLPVTHYQPGQDENHLRELQLISDLHHAIASNGLHMNYQPKLDMASAGFHQAEALVRWIHPDLGFISPEEFIFLAEQSGQITELTRHILRRVANDAGKWHAAGLNIGVAINLSALDLTRPELAKEVAEAFSQWQLPMSSITLEVTESALMEEPETAFETLRRLRQLGVTLSVDDFGTGYSSLSQLRNLPVQELKIDKSFVLRLNTEPQDQLIVRSTIDMAHGLGLRVVAEGIENAESWALLRDWGCEIGQGYFLSRPVAAGDLKETEQSLTDRQQELRYAGETTS</sequence>
<dbReference type="EC" id="3.1.4.52" evidence="5"/>
<dbReference type="SUPFAM" id="SSF55073">
    <property type="entry name" value="Nucleotide cyclase"/>
    <property type="match status" value="1"/>
</dbReference>
<dbReference type="SUPFAM" id="SSF141868">
    <property type="entry name" value="EAL domain-like"/>
    <property type="match status" value="1"/>
</dbReference>
<dbReference type="PANTHER" id="PTHR33121">
    <property type="entry name" value="CYCLIC DI-GMP PHOSPHODIESTERASE PDEF"/>
    <property type="match status" value="1"/>
</dbReference>
<dbReference type="InterPro" id="IPR001633">
    <property type="entry name" value="EAL_dom"/>
</dbReference>
<evidence type="ECO:0000259" key="2">
    <source>
        <dbReference type="PROSITE" id="PS50883"/>
    </source>
</evidence>
<dbReference type="PROSITE" id="PS50883">
    <property type="entry name" value="EAL"/>
    <property type="match status" value="1"/>
</dbReference>
<evidence type="ECO:0000256" key="1">
    <source>
        <dbReference type="SAM" id="Phobius"/>
    </source>
</evidence>
<keyword evidence="1" id="KW-0472">Membrane</keyword>
<feature type="domain" description="GGDEF" evidence="4">
    <location>
        <begin position="384"/>
        <end position="515"/>
    </location>
</feature>
<dbReference type="Pfam" id="PF00672">
    <property type="entry name" value="HAMP"/>
    <property type="match status" value="1"/>
</dbReference>
<evidence type="ECO:0000313" key="6">
    <source>
        <dbReference type="Proteomes" id="UP000193100"/>
    </source>
</evidence>
<feature type="transmembrane region" description="Helical" evidence="1">
    <location>
        <begin position="12"/>
        <end position="37"/>
    </location>
</feature>
<dbReference type="PROSITE" id="PS50885">
    <property type="entry name" value="HAMP"/>
    <property type="match status" value="1"/>
</dbReference>
<dbReference type="InterPro" id="IPR003660">
    <property type="entry name" value="HAMP_dom"/>
</dbReference>
<dbReference type="SMART" id="SM00052">
    <property type="entry name" value="EAL"/>
    <property type="match status" value="1"/>
</dbReference>
<dbReference type="NCBIfam" id="TIGR00254">
    <property type="entry name" value="GGDEF"/>
    <property type="match status" value="1"/>
</dbReference>
<dbReference type="InterPro" id="IPR029787">
    <property type="entry name" value="Nucleotide_cyclase"/>
</dbReference>
<dbReference type="Proteomes" id="UP000193100">
    <property type="component" value="Chromosome"/>
</dbReference>
<dbReference type="GO" id="GO:0007165">
    <property type="term" value="P:signal transduction"/>
    <property type="evidence" value="ECO:0007669"/>
    <property type="project" value="InterPro"/>
</dbReference>
<feature type="domain" description="HAMP" evidence="3">
    <location>
        <begin position="300"/>
        <end position="352"/>
    </location>
</feature>
<dbReference type="RefSeq" id="WP_085678192.1">
    <property type="nucleotide sequence ID" value="NZ_CP020931.1"/>
</dbReference>
<dbReference type="PROSITE" id="PS50887">
    <property type="entry name" value="GGDEF"/>
    <property type="match status" value="1"/>
</dbReference>
<dbReference type="GeneID" id="77254173"/>
<dbReference type="Pfam" id="PF00563">
    <property type="entry name" value="EAL"/>
    <property type="match status" value="1"/>
</dbReference>
<dbReference type="SMART" id="SM00304">
    <property type="entry name" value="HAMP"/>
    <property type="match status" value="1"/>
</dbReference>